<dbReference type="AlphaFoldDB" id="A0A100VS29"/>
<proteinExistence type="predicted"/>
<dbReference type="RefSeq" id="WP_062837427.1">
    <property type="nucleotide sequence ID" value="NZ_BCNV01000007.1"/>
</dbReference>
<reference evidence="2 3" key="1">
    <citation type="journal article" date="2016" name="Genome Announc.">
        <title>Draft Genome Sequence of Paenibacillus amylolyticus Heshi-A3, Isolated from Fermented Rice Bran in a Japanese Fermented Seafood Dish.</title>
        <authorList>
            <person name="Akuzawa S."/>
            <person name="Nagaoka J."/>
            <person name="Kanekatsu M."/>
            <person name="Kubota E."/>
            <person name="Ohtake R."/>
            <person name="Suzuki T."/>
            <person name="Kanesaki Y."/>
        </authorList>
    </citation>
    <scope>NUCLEOTIDE SEQUENCE [LARGE SCALE GENOMIC DNA]</scope>
    <source>
        <strain evidence="2 3">Heshi-A3</strain>
    </source>
</reference>
<dbReference type="EMBL" id="BCNV01000007">
    <property type="protein sequence ID" value="GAS85058.1"/>
    <property type="molecule type" value="Genomic_DNA"/>
</dbReference>
<feature type="compositionally biased region" description="Polar residues" evidence="1">
    <location>
        <begin position="47"/>
        <end position="60"/>
    </location>
</feature>
<reference evidence="3" key="2">
    <citation type="submission" date="2016-01" db="EMBL/GenBank/DDBJ databases">
        <title>Draft Genome Sequence of Paenibacillus amylolyticus Heshi-A3 that Was Isolated from Fermented Rice Bran with Aging Salted Mackerel, Which Was Named Heshiko as Traditional Fermented Seafood in Japan.</title>
        <authorList>
            <person name="Akuzawa S."/>
            <person name="Nakagawa J."/>
            <person name="Kanekatsu T."/>
            <person name="Kubota E."/>
            <person name="Ohtake R."/>
            <person name="Suzuki T."/>
            <person name="Kanesaki Y."/>
        </authorList>
    </citation>
    <scope>NUCLEOTIDE SEQUENCE [LARGE SCALE GENOMIC DNA]</scope>
    <source>
        <strain evidence="3">Heshi-A3</strain>
    </source>
</reference>
<organism evidence="2 3">
    <name type="scientific">Paenibacillus amylolyticus</name>
    <dbReference type="NCBI Taxonomy" id="1451"/>
    <lineage>
        <taxon>Bacteria</taxon>
        <taxon>Bacillati</taxon>
        <taxon>Bacillota</taxon>
        <taxon>Bacilli</taxon>
        <taxon>Bacillales</taxon>
        <taxon>Paenibacillaceae</taxon>
        <taxon>Paenibacillus</taxon>
    </lineage>
</organism>
<comment type="caution">
    <text evidence="2">The sequence shown here is derived from an EMBL/GenBank/DDBJ whole genome shotgun (WGS) entry which is preliminary data.</text>
</comment>
<name>A0A100VS29_PAEAM</name>
<accession>A0A100VS29</accession>
<evidence type="ECO:0000313" key="3">
    <source>
        <dbReference type="Proteomes" id="UP000069697"/>
    </source>
</evidence>
<sequence length="250" mass="27172">MLRKTKIGIGALVGYGLAAISSPFLPDVITWAIPALATVVGGLIPSRSTPRTQVEGSSSAPVPITDIGNEPSRLNGGQAPSAVPTGAIEASPAQPHSSSTPAQHAGTEQAKPPRNEPDPVFDPVIEYLEVLEDMIISEGQKNELDNEIVEKSLALFARLQRVIPSLQELNNGDINHTVRRLILKDLNGFINPFLRLSGEAKRNNRRMLLNGLRDVDSKISDIVSTIEHKDLMELQNKAELIHQRYNSSEL</sequence>
<evidence type="ECO:0000256" key="1">
    <source>
        <dbReference type="SAM" id="MobiDB-lite"/>
    </source>
</evidence>
<feature type="region of interest" description="Disordered" evidence="1">
    <location>
        <begin position="47"/>
        <end position="119"/>
    </location>
</feature>
<protein>
    <submittedName>
        <fullName evidence="2">Uncharacterized protein</fullName>
    </submittedName>
</protein>
<gene>
    <name evidence="2" type="ORF">PAHA3_5179</name>
</gene>
<dbReference type="Proteomes" id="UP000069697">
    <property type="component" value="Unassembled WGS sequence"/>
</dbReference>
<evidence type="ECO:0000313" key="2">
    <source>
        <dbReference type="EMBL" id="GAS85058.1"/>
    </source>
</evidence>